<organism evidence="3 4">
    <name type="scientific">Candidatus Pullilachnospira stercoravium</name>
    <dbReference type="NCBI Taxonomy" id="2840913"/>
    <lineage>
        <taxon>Bacteria</taxon>
        <taxon>Bacillati</taxon>
        <taxon>Bacillota</taxon>
        <taxon>Clostridia</taxon>
        <taxon>Lachnospirales</taxon>
        <taxon>Lachnospiraceae</taxon>
        <taxon>Lachnospiraceae incertae sedis</taxon>
        <taxon>Candidatus Pullilachnospira</taxon>
    </lineage>
</organism>
<reference evidence="3" key="2">
    <citation type="journal article" date="2021" name="PeerJ">
        <title>Extensive microbial diversity within the chicken gut microbiome revealed by metagenomics and culture.</title>
        <authorList>
            <person name="Gilroy R."/>
            <person name="Ravi A."/>
            <person name="Getino M."/>
            <person name="Pursley I."/>
            <person name="Horton D.L."/>
            <person name="Alikhan N.F."/>
            <person name="Baker D."/>
            <person name="Gharbi K."/>
            <person name="Hall N."/>
            <person name="Watson M."/>
            <person name="Adriaenssens E.M."/>
            <person name="Foster-Nyarko E."/>
            <person name="Jarju S."/>
            <person name="Secka A."/>
            <person name="Antonio M."/>
            <person name="Oren A."/>
            <person name="Chaudhuri R.R."/>
            <person name="La Ragione R."/>
            <person name="Hildebrand F."/>
            <person name="Pallen M.J."/>
        </authorList>
    </citation>
    <scope>NUCLEOTIDE SEQUENCE</scope>
    <source>
        <strain evidence="3">ChiBcec2-4451</strain>
    </source>
</reference>
<evidence type="ECO:0000259" key="2">
    <source>
        <dbReference type="Pfam" id="PF23343"/>
    </source>
</evidence>
<evidence type="ECO:0000256" key="1">
    <source>
        <dbReference type="SAM" id="MobiDB-lite"/>
    </source>
</evidence>
<dbReference type="EMBL" id="DVON01000170">
    <property type="protein sequence ID" value="HIV13038.1"/>
    <property type="molecule type" value="Genomic_DNA"/>
</dbReference>
<reference evidence="3" key="1">
    <citation type="submission" date="2020-10" db="EMBL/GenBank/DDBJ databases">
        <authorList>
            <person name="Gilroy R."/>
        </authorList>
    </citation>
    <scope>NUCLEOTIDE SEQUENCE</scope>
    <source>
        <strain evidence="3">ChiBcec2-4451</strain>
    </source>
</reference>
<name>A0A9D1NVK1_9FIRM</name>
<evidence type="ECO:0000313" key="4">
    <source>
        <dbReference type="Proteomes" id="UP000886723"/>
    </source>
</evidence>
<dbReference type="Proteomes" id="UP000886723">
    <property type="component" value="Unassembled WGS sequence"/>
</dbReference>
<gene>
    <name evidence="3" type="ORF">IAA63_07860</name>
</gene>
<feature type="region of interest" description="Disordered" evidence="1">
    <location>
        <begin position="27"/>
        <end position="51"/>
    </location>
</feature>
<sequence length="238" mass="28196">MKKKRIKRKSYYTPWDIEVEEYVTGNYGAPGKKRAKRQKPTPEQIRRQNRTNKVNSIRRYLKLNFLPGDYWITLTCRPDQRPETLKEAVKQRAKFLDKLRKAYRAAGQELKWIGVTERGSRGGIHHHLVINRIPEGDRMIADCWKAGKVWMELIYEEGGCRDLAEYLQKQEEEAEESAYSHSRNLIKPEPVVDYLVRMREPRPRKGYYLDKDSIHTGINPVTGCLYQHYTMVKIKKRE</sequence>
<proteinExistence type="predicted"/>
<comment type="caution">
    <text evidence="3">The sequence shown here is derived from an EMBL/GenBank/DDBJ whole genome shotgun (WGS) entry which is preliminary data.</text>
</comment>
<evidence type="ECO:0000313" key="3">
    <source>
        <dbReference type="EMBL" id="HIV13038.1"/>
    </source>
</evidence>
<protein>
    <recommendedName>
        <fullName evidence="2">Replication-associated protein ORF2/G2P domain-containing protein</fullName>
    </recommendedName>
</protein>
<dbReference type="AlphaFoldDB" id="A0A9D1NVK1"/>
<dbReference type="InterPro" id="IPR056906">
    <property type="entry name" value="ORF2/G2P_dom"/>
</dbReference>
<dbReference type="Pfam" id="PF23343">
    <property type="entry name" value="REP_ORF2-G2P"/>
    <property type="match status" value="1"/>
</dbReference>
<feature type="domain" description="Replication-associated protein ORF2/G2P" evidence="2">
    <location>
        <begin position="70"/>
        <end position="170"/>
    </location>
</feature>
<accession>A0A9D1NVK1</accession>